<dbReference type="GO" id="GO:0022625">
    <property type="term" value="C:cytosolic large ribosomal subunit"/>
    <property type="evidence" value="ECO:0007669"/>
    <property type="project" value="InterPro"/>
</dbReference>
<dbReference type="OrthoDB" id="528635at2759"/>
<comment type="caution">
    <text evidence="4">The sequence shown here is derived from an EMBL/GenBank/DDBJ whole genome shotgun (WGS) entry which is preliminary data.</text>
</comment>
<dbReference type="AlphaFoldDB" id="A0A9P6AZP5"/>
<protein>
    <recommendedName>
        <fullName evidence="6">60S ribosomal protein L35</fullName>
    </recommendedName>
</protein>
<organism evidence="4 5">
    <name type="scientific">Hydnum rufescens UP504</name>
    <dbReference type="NCBI Taxonomy" id="1448309"/>
    <lineage>
        <taxon>Eukaryota</taxon>
        <taxon>Fungi</taxon>
        <taxon>Dikarya</taxon>
        <taxon>Basidiomycota</taxon>
        <taxon>Agaricomycotina</taxon>
        <taxon>Agaricomycetes</taxon>
        <taxon>Cantharellales</taxon>
        <taxon>Hydnaceae</taxon>
        <taxon>Hydnum</taxon>
    </lineage>
</organism>
<keyword evidence="3" id="KW-0687">Ribonucleoprotein</keyword>
<name>A0A9P6AZP5_9AGAM</name>
<evidence type="ECO:0000313" key="4">
    <source>
        <dbReference type="EMBL" id="KAF9514978.1"/>
    </source>
</evidence>
<keyword evidence="5" id="KW-1185">Reference proteome</keyword>
<accession>A0A9P6AZP5</accession>
<dbReference type="Pfam" id="PF00831">
    <property type="entry name" value="Ribosomal_L29"/>
    <property type="match status" value="1"/>
</dbReference>
<dbReference type="Gene3D" id="6.10.250.3450">
    <property type="match status" value="1"/>
</dbReference>
<dbReference type="InterPro" id="IPR045059">
    <property type="entry name" value="Ribosomal_uL29_euk"/>
</dbReference>
<dbReference type="PANTHER" id="PTHR45722:SF2">
    <property type="entry name" value="LARGE RIBOSOMAL SUBUNIT PROTEIN UL29-RELATED"/>
    <property type="match status" value="1"/>
</dbReference>
<evidence type="ECO:0008006" key="6">
    <source>
        <dbReference type="Google" id="ProtNLM"/>
    </source>
</evidence>
<evidence type="ECO:0000313" key="5">
    <source>
        <dbReference type="Proteomes" id="UP000886523"/>
    </source>
</evidence>
<sequence>MPNICAKSSGKLRGVSDLTKQLQELKTELLSLSLRVQKIASLSASKLSQISTVRKSIACVLTVTNQKARQNLREYYKNKKYLPLDGPAHKENPCHPPSIDKGGLPLLTIPLSTPNAPNYFFWHQQSGKTEKRHKQDIHFPTRKYTLKA</sequence>
<gene>
    <name evidence="4" type="ORF">BS47DRAFT_1372131</name>
</gene>
<dbReference type="InterPro" id="IPR018254">
    <property type="entry name" value="Ribosomal_uL29_CS"/>
</dbReference>
<comment type="similarity">
    <text evidence="1">Belongs to the universal ribosomal protein uL29 family.</text>
</comment>
<dbReference type="SUPFAM" id="SSF46561">
    <property type="entry name" value="Ribosomal protein L29 (L29p)"/>
    <property type="match status" value="1"/>
</dbReference>
<dbReference type="EMBL" id="MU128954">
    <property type="protein sequence ID" value="KAF9514978.1"/>
    <property type="molecule type" value="Genomic_DNA"/>
</dbReference>
<dbReference type="Gene3D" id="1.10.287.310">
    <property type="match status" value="1"/>
</dbReference>
<evidence type="ECO:0000256" key="2">
    <source>
        <dbReference type="ARBA" id="ARBA00022980"/>
    </source>
</evidence>
<dbReference type="InterPro" id="IPR001854">
    <property type="entry name" value="Ribosomal_uL29"/>
</dbReference>
<dbReference type="GO" id="GO:0003729">
    <property type="term" value="F:mRNA binding"/>
    <property type="evidence" value="ECO:0007669"/>
    <property type="project" value="TreeGrafter"/>
</dbReference>
<reference evidence="4" key="1">
    <citation type="journal article" date="2020" name="Nat. Commun.">
        <title>Large-scale genome sequencing of mycorrhizal fungi provides insights into the early evolution of symbiotic traits.</title>
        <authorList>
            <person name="Miyauchi S."/>
            <person name="Kiss E."/>
            <person name="Kuo A."/>
            <person name="Drula E."/>
            <person name="Kohler A."/>
            <person name="Sanchez-Garcia M."/>
            <person name="Morin E."/>
            <person name="Andreopoulos B."/>
            <person name="Barry K.W."/>
            <person name="Bonito G."/>
            <person name="Buee M."/>
            <person name="Carver A."/>
            <person name="Chen C."/>
            <person name="Cichocki N."/>
            <person name="Clum A."/>
            <person name="Culley D."/>
            <person name="Crous P.W."/>
            <person name="Fauchery L."/>
            <person name="Girlanda M."/>
            <person name="Hayes R.D."/>
            <person name="Keri Z."/>
            <person name="LaButti K."/>
            <person name="Lipzen A."/>
            <person name="Lombard V."/>
            <person name="Magnuson J."/>
            <person name="Maillard F."/>
            <person name="Murat C."/>
            <person name="Nolan M."/>
            <person name="Ohm R.A."/>
            <person name="Pangilinan J."/>
            <person name="Pereira M.F."/>
            <person name="Perotto S."/>
            <person name="Peter M."/>
            <person name="Pfister S."/>
            <person name="Riley R."/>
            <person name="Sitrit Y."/>
            <person name="Stielow J.B."/>
            <person name="Szollosi G."/>
            <person name="Zifcakova L."/>
            <person name="Stursova M."/>
            <person name="Spatafora J.W."/>
            <person name="Tedersoo L."/>
            <person name="Vaario L.M."/>
            <person name="Yamada A."/>
            <person name="Yan M."/>
            <person name="Wang P."/>
            <person name="Xu J."/>
            <person name="Bruns T."/>
            <person name="Baldrian P."/>
            <person name="Vilgalys R."/>
            <person name="Dunand C."/>
            <person name="Henrissat B."/>
            <person name="Grigoriev I.V."/>
            <person name="Hibbett D."/>
            <person name="Nagy L.G."/>
            <person name="Martin F.M."/>
        </authorList>
    </citation>
    <scope>NUCLEOTIDE SEQUENCE</scope>
    <source>
        <strain evidence="4">UP504</strain>
    </source>
</reference>
<keyword evidence="2" id="KW-0689">Ribosomal protein</keyword>
<dbReference type="GO" id="GO:0006412">
    <property type="term" value="P:translation"/>
    <property type="evidence" value="ECO:0007669"/>
    <property type="project" value="InterPro"/>
</dbReference>
<dbReference type="GO" id="GO:0000463">
    <property type="term" value="P:maturation of LSU-rRNA from tricistronic rRNA transcript (SSU-rRNA, 5.8S rRNA, LSU-rRNA)"/>
    <property type="evidence" value="ECO:0007669"/>
    <property type="project" value="InterPro"/>
</dbReference>
<dbReference type="GO" id="GO:0003735">
    <property type="term" value="F:structural constituent of ribosome"/>
    <property type="evidence" value="ECO:0007669"/>
    <property type="project" value="InterPro"/>
</dbReference>
<dbReference type="PROSITE" id="PS00579">
    <property type="entry name" value="RIBOSOMAL_L29"/>
    <property type="match status" value="1"/>
</dbReference>
<dbReference type="InterPro" id="IPR036049">
    <property type="entry name" value="Ribosomal_uL29_sf"/>
</dbReference>
<dbReference type="FunFam" id="1.10.287.310:FF:000002">
    <property type="entry name" value="60S ribosomal protein L35"/>
    <property type="match status" value="1"/>
</dbReference>
<dbReference type="PANTHER" id="PTHR45722">
    <property type="entry name" value="60S RIBOSOMAL PROTEIN L35"/>
    <property type="match status" value="1"/>
</dbReference>
<dbReference type="Proteomes" id="UP000886523">
    <property type="component" value="Unassembled WGS sequence"/>
</dbReference>
<evidence type="ECO:0000256" key="1">
    <source>
        <dbReference type="ARBA" id="ARBA00009254"/>
    </source>
</evidence>
<evidence type="ECO:0000256" key="3">
    <source>
        <dbReference type="ARBA" id="ARBA00023274"/>
    </source>
</evidence>
<proteinExistence type="inferred from homology"/>
<dbReference type="NCBIfam" id="TIGR00012">
    <property type="entry name" value="L29"/>
    <property type="match status" value="1"/>
</dbReference>
<dbReference type="CDD" id="cd00427">
    <property type="entry name" value="Ribosomal_L29_HIP"/>
    <property type="match status" value="1"/>
</dbReference>